<gene>
    <name evidence="2" type="ORF">H920_01027</name>
</gene>
<evidence type="ECO:0000256" key="1">
    <source>
        <dbReference type="SAM" id="MobiDB-lite"/>
    </source>
</evidence>
<protein>
    <submittedName>
        <fullName evidence="2">Uncharacterized protein</fullName>
    </submittedName>
</protein>
<accession>A0A091E2G4</accession>
<organism evidence="2 3">
    <name type="scientific">Fukomys damarensis</name>
    <name type="common">Damaraland mole rat</name>
    <name type="synonym">Cryptomys damarensis</name>
    <dbReference type="NCBI Taxonomy" id="885580"/>
    <lineage>
        <taxon>Eukaryota</taxon>
        <taxon>Metazoa</taxon>
        <taxon>Chordata</taxon>
        <taxon>Craniata</taxon>
        <taxon>Vertebrata</taxon>
        <taxon>Euteleostomi</taxon>
        <taxon>Mammalia</taxon>
        <taxon>Eutheria</taxon>
        <taxon>Euarchontoglires</taxon>
        <taxon>Glires</taxon>
        <taxon>Rodentia</taxon>
        <taxon>Hystricomorpha</taxon>
        <taxon>Bathyergidae</taxon>
        <taxon>Fukomys</taxon>
    </lineage>
</organism>
<proteinExistence type="predicted"/>
<sequence>MILMDGWKGPGRVGPGAAQGRCAMGQSSEDRVLGDDRKLAEHREGFAALSPLIHPRGNADPRPCLR</sequence>
<name>A0A091E2G4_FUKDA</name>
<evidence type="ECO:0000313" key="3">
    <source>
        <dbReference type="Proteomes" id="UP000028990"/>
    </source>
</evidence>
<dbReference type="Proteomes" id="UP000028990">
    <property type="component" value="Unassembled WGS sequence"/>
</dbReference>
<keyword evidence="3" id="KW-1185">Reference proteome</keyword>
<reference evidence="2 3" key="1">
    <citation type="submission" date="2013-11" db="EMBL/GenBank/DDBJ databases">
        <title>The Damaraland mole rat (Fukomys damarensis) genome and evolution of African mole rats.</title>
        <authorList>
            <person name="Gladyshev V.N."/>
            <person name="Fang X."/>
        </authorList>
    </citation>
    <scope>NUCLEOTIDE SEQUENCE [LARGE SCALE GENOMIC DNA]</scope>
    <source>
        <tissue evidence="2">Liver</tissue>
    </source>
</reference>
<dbReference type="AlphaFoldDB" id="A0A091E2G4"/>
<dbReference type="EMBL" id="KN120802">
    <property type="protein sequence ID" value="KFO37542.1"/>
    <property type="molecule type" value="Genomic_DNA"/>
</dbReference>
<evidence type="ECO:0000313" key="2">
    <source>
        <dbReference type="EMBL" id="KFO37542.1"/>
    </source>
</evidence>
<feature type="region of interest" description="Disordered" evidence="1">
    <location>
        <begin position="1"/>
        <end position="29"/>
    </location>
</feature>